<reference evidence="2 5" key="2">
    <citation type="submission" date="2020-12" db="EMBL/GenBank/DDBJ databases">
        <title>FDA dAtabase for Regulatory Grade micrObial Sequences (FDA-ARGOS): Supporting development and validation of Infectious Disease Dx tests.</title>
        <authorList>
            <person name="Sproer C."/>
            <person name="Gronow S."/>
            <person name="Severitt S."/>
            <person name="Schroder I."/>
            <person name="Tallon L."/>
            <person name="Sadzewicz L."/>
            <person name="Zhao X."/>
            <person name="Boylan J."/>
            <person name="Ott S."/>
            <person name="Bowen H."/>
            <person name="Vavikolanu K."/>
            <person name="Mehta A."/>
            <person name="Aluvathingal J."/>
            <person name="Nadendla S."/>
            <person name="Lowell S."/>
            <person name="Myers T."/>
            <person name="Yan Y."/>
            <person name="Sichtig H."/>
        </authorList>
    </citation>
    <scope>NUCLEOTIDE SEQUENCE [LARGE SCALE GENOMIC DNA]</scope>
    <source>
        <strain evidence="2 5">FDAARGOS_907</strain>
    </source>
</reference>
<keyword evidence="1" id="KW-0732">Signal</keyword>
<dbReference type="Proteomes" id="UP000594967">
    <property type="component" value="Chromosome"/>
</dbReference>
<protein>
    <submittedName>
        <fullName evidence="3">Uncharacterized protein</fullName>
    </submittedName>
</protein>
<evidence type="ECO:0000256" key="1">
    <source>
        <dbReference type="SAM" id="SignalP"/>
    </source>
</evidence>
<dbReference type="RefSeq" id="WP_062870771.1">
    <property type="nucleotide sequence ID" value="NZ_CAMITG010000002.1"/>
</dbReference>
<evidence type="ECO:0000313" key="2">
    <source>
        <dbReference type="EMBL" id="QPS20928.1"/>
    </source>
</evidence>
<feature type="chain" id="PRO_5016160718" evidence="1">
    <location>
        <begin position="26"/>
        <end position="66"/>
    </location>
</feature>
<name>A0A2X4UM78_SERPL</name>
<dbReference type="Proteomes" id="UP000248897">
    <property type="component" value="Chromosome 1"/>
</dbReference>
<keyword evidence="5" id="KW-1185">Reference proteome</keyword>
<dbReference type="EMBL" id="CP065673">
    <property type="protein sequence ID" value="QPS20928.1"/>
    <property type="molecule type" value="Genomic_DNA"/>
</dbReference>
<evidence type="ECO:0000313" key="4">
    <source>
        <dbReference type="Proteomes" id="UP000248897"/>
    </source>
</evidence>
<feature type="signal peptide" evidence="1">
    <location>
        <begin position="1"/>
        <end position="25"/>
    </location>
</feature>
<proteinExistence type="predicted"/>
<gene>
    <name evidence="2" type="ORF">I6G64_00375</name>
    <name evidence="3" type="ORF">NCTC12961_02898</name>
</gene>
<evidence type="ECO:0000313" key="3">
    <source>
        <dbReference type="EMBL" id="SQI39699.1"/>
    </source>
</evidence>
<reference evidence="3 4" key="1">
    <citation type="submission" date="2018-06" db="EMBL/GenBank/DDBJ databases">
        <authorList>
            <consortium name="Pathogen Informatics"/>
            <person name="Doyle S."/>
        </authorList>
    </citation>
    <scope>NUCLEOTIDE SEQUENCE [LARGE SCALE GENOMIC DNA]</scope>
    <source>
        <strain evidence="3 4">NCTC12961</strain>
    </source>
</reference>
<accession>A0A2X4UM78</accession>
<evidence type="ECO:0000313" key="5">
    <source>
        <dbReference type="Proteomes" id="UP000594967"/>
    </source>
</evidence>
<organism evidence="3 4">
    <name type="scientific">Serratia plymuthica</name>
    <dbReference type="NCBI Taxonomy" id="82996"/>
    <lineage>
        <taxon>Bacteria</taxon>
        <taxon>Pseudomonadati</taxon>
        <taxon>Pseudomonadota</taxon>
        <taxon>Gammaproteobacteria</taxon>
        <taxon>Enterobacterales</taxon>
        <taxon>Yersiniaceae</taxon>
        <taxon>Serratia</taxon>
    </lineage>
</organism>
<dbReference type="EMBL" id="LS483469">
    <property type="protein sequence ID" value="SQI39699.1"/>
    <property type="molecule type" value="Genomic_DNA"/>
</dbReference>
<sequence length="66" mass="6850">MKLSNVILLSAILASAVGMSAVASAAQRPAGVCTFIYSPVPYVTKDGKKIQAPNACVAKWWAAQGK</sequence>
<dbReference type="AlphaFoldDB" id="A0A2X4UM78"/>